<comment type="subcellular location">
    <subcellularLocation>
        <location evidence="1">Membrane</location>
        <topology evidence="1">Multi-pass membrane protein</topology>
    </subcellularLocation>
</comment>
<keyword evidence="2" id="KW-0812">Transmembrane</keyword>
<evidence type="ECO:0000256" key="4">
    <source>
        <dbReference type="ARBA" id="ARBA00023136"/>
    </source>
</evidence>
<reference evidence="6" key="1">
    <citation type="journal article" date="2020" name="BMC Genomics">
        <title>Correction to: Identification and distribution of gene clusters required for synthesis of sphingolipid metabolism inhibitors in diverse species of the filamentous fungus Fusarium.</title>
        <authorList>
            <person name="Kim H.S."/>
            <person name="Lohmar J.M."/>
            <person name="Busman M."/>
            <person name="Brown D.W."/>
            <person name="Naumann T.A."/>
            <person name="Divon H.H."/>
            <person name="Lysoe E."/>
            <person name="Uhlig S."/>
            <person name="Proctor R.H."/>
        </authorList>
    </citation>
    <scope>NUCLEOTIDE SEQUENCE [LARGE SCALE GENOMIC DNA]</scope>
    <source>
        <strain evidence="6">NRRL 25331</strain>
    </source>
</reference>
<keyword evidence="5" id="KW-0813">Transport</keyword>
<dbReference type="InterPro" id="IPR036259">
    <property type="entry name" value="MFS_trans_sf"/>
</dbReference>
<evidence type="ECO:0000256" key="2">
    <source>
        <dbReference type="ARBA" id="ARBA00022692"/>
    </source>
</evidence>
<proteinExistence type="predicted"/>
<dbReference type="PANTHER" id="PTHR48022">
    <property type="entry name" value="PLASTIDIC GLUCOSE TRANSPORTER 4"/>
    <property type="match status" value="1"/>
</dbReference>
<sequence>MIHIVPSELFPTFFRSNAMAFAVSSKSVVAIALSQITPLALAEVSWRFHALFTACNTADAVSYFFLPEADGKTLEEITEVLVIL</sequence>
<dbReference type="InterPro" id="IPR005828">
    <property type="entry name" value="MFS_sugar_transport-like"/>
</dbReference>
<keyword evidence="3" id="KW-1133">Transmembrane helix</keyword>
<accession>A0A8H5UIK5</accession>
<reference evidence="5 6" key="2">
    <citation type="submission" date="2020-05" db="EMBL/GenBank/DDBJ databases">
        <title>Identification and distribution of gene clusters putatively required for synthesis of sphingolipid metabolism inhibitors in phylogenetically diverse species of the filamentous fungus Fusarium.</title>
        <authorList>
            <person name="Kim H.-S."/>
            <person name="Busman M."/>
            <person name="Brown D.W."/>
            <person name="Divon H."/>
            <person name="Uhlig S."/>
            <person name="Proctor R.H."/>
        </authorList>
    </citation>
    <scope>NUCLEOTIDE SEQUENCE [LARGE SCALE GENOMIC DNA]</scope>
    <source>
        <strain evidence="5 6">NRRL 25331</strain>
    </source>
</reference>
<evidence type="ECO:0000256" key="1">
    <source>
        <dbReference type="ARBA" id="ARBA00004141"/>
    </source>
</evidence>
<dbReference type="Pfam" id="PF00083">
    <property type="entry name" value="Sugar_tr"/>
    <property type="match status" value="1"/>
</dbReference>
<dbReference type="AlphaFoldDB" id="A0A8H5UIK5"/>
<evidence type="ECO:0000256" key="3">
    <source>
        <dbReference type="ARBA" id="ARBA00022989"/>
    </source>
</evidence>
<organism evidence="5 6">
    <name type="scientific">Fusarium circinatum</name>
    <name type="common">Pitch canker fungus</name>
    <name type="synonym">Gibberella circinata</name>
    <dbReference type="NCBI Taxonomy" id="48490"/>
    <lineage>
        <taxon>Eukaryota</taxon>
        <taxon>Fungi</taxon>
        <taxon>Dikarya</taxon>
        <taxon>Ascomycota</taxon>
        <taxon>Pezizomycotina</taxon>
        <taxon>Sordariomycetes</taxon>
        <taxon>Hypocreomycetidae</taxon>
        <taxon>Hypocreales</taxon>
        <taxon>Nectriaceae</taxon>
        <taxon>Fusarium</taxon>
        <taxon>Fusarium fujikuroi species complex</taxon>
    </lineage>
</organism>
<keyword evidence="6" id="KW-1185">Reference proteome</keyword>
<dbReference type="InterPro" id="IPR050360">
    <property type="entry name" value="MFS_Sugar_Transporters"/>
</dbReference>
<dbReference type="EMBL" id="JAAQPE010000045">
    <property type="protein sequence ID" value="KAF5689526.1"/>
    <property type="molecule type" value="Genomic_DNA"/>
</dbReference>
<comment type="caution">
    <text evidence="5">The sequence shown here is derived from an EMBL/GenBank/DDBJ whole genome shotgun (WGS) entry which is preliminary data.</text>
</comment>
<dbReference type="GO" id="GO:0005351">
    <property type="term" value="F:carbohydrate:proton symporter activity"/>
    <property type="evidence" value="ECO:0007669"/>
    <property type="project" value="TreeGrafter"/>
</dbReference>
<evidence type="ECO:0000313" key="5">
    <source>
        <dbReference type="EMBL" id="KAF5689526.1"/>
    </source>
</evidence>
<evidence type="ECO:0000313" key="6">
    <source>
        <dbReference type="Proteomes" id="UP000572754"/>
    </source>
</evidence>
<dbReference type="Proteomes" id="UP000572754">
    <property type="component" value="Unassembled WGS sequence"/>
</dbReference>
<dbReference type="GO" id="GO:0016020">
    <property type="term" value="C:membrane"/>
    <property type="evidence" value="ECO:0007669"/>
    <property type="project" value="UniProtKB-SubCell"/>
</dbReference>
<keyword evidence="4" id="KW-0472">Membrane</keyword>
<protein>
    <submittedName>
        <fullName evidence="5">Sugar transporter</fullName>
    </submittedName>
</protein>
<dbReference type="PANTHER" id="PTHR48022:SF2">
    <property type="entry name" value="PLASTIDIC GLUCOSE TRANSPORTER 4"/>
    <property type="match status" value="1"/>
</dbReference>
<name>A0A8H5UIK5_FUSCI</name>
<gene>
    <name evidence="5" type="ORF">FCIRC_1327</name>
</gene>
<dbReference type="Gene3D" id="1.20.1250.20">
    <property type="entry name" value="MFS general substrate transporter like domains"/>
    <property type="match status" value="1"/>
</dbReference>
<keyword evidence="5" id="KW-0762">Sugar transport</keyword>